<organism evidence="1 2">
    <name type="scientific">Rummeliibacillus stabekisii</name>
    <dbReference type="NCBI Taxonomy" id="241244"/>
    <lineage>
        <taxon>Bacteria</taxon>
        <taxon>Bacillati</taxon>
        <taxon>Bacillota</taxon>
        <taxon>Bacilli</taxon>
        <taxon>Bacillales</taxon>
        <taxon>Caryophanaceae</taxon>
        <taxon>Rummeliibacillus</taxon>
    </lineage>
</organism>
<proteinExistence type="predicted"/>
<evidence type="ECO:0000313" key="2">
    <source>
        <dbReference type="Proteomes" id="UP000076021"/>
    </source>
</evidence>
<gene>
    <name evidence="1" type="ORF">ATY39_13110</name>
</gene>
<dbReference type="AlphaFoldDB" id="A0A143HEW4"/>
<keyword evidence="2" id="KW-1185">Reference proteome</keyword>
<dbReference type="OrthoDB" id="2885031at2"/>
<reference evidence="1 2" key="1">
    <citation type="journal article" date="2016" name="Genome Announc.">
        <title>Whole-Genome Sequence of Rummeliibacillus stabekisii Strain PP9 Isolated from Antarctic Soil.</title>
        <authorList>
            <person name="da Mota F.F."/>
            <person name="Vollu R.E."/>
            <person name="Jurelevicius D."/>
            <person name="Seldin L."/>
        </authorList>
    </citation>
    <scope>NUCLEOTIDE SEQUENCE [LARGE SCALE GENOMIC DNA]</scope>
    <source>
        <strain evidence="1 2">PP9</strain>
    </source>
</reference>
<sequence>MRQTNNRYTVNAVGTEGQIYLTNCKDKHELKQWLAKHEHHIIKEELQIIDKKRLQLFKMFSFKK</sequence>
<reference evidence="2" key="2">
    <citation type="submission" date="2016-03" db="EMBL/GenBank/DDBJ databases">
        <authorList>
            <person name="Ploux O."/>
        </authorList>
    </citation>
    <scope>NUCLEOTIDE SEQUENCE [LARGE SCALE GENOMIC DNA]</scope>
    <source>
        <strain evidence="2">PP9</strain>
    </source>
</reference>
<protein>
    <submittedName>
        <fullName evidence="1">Uncharacterized protein</fullName>
    </submittedName>
</protein>
<dbReference type="STRING" id="241244.ATY39_13110"/>
<name>A0A143HEW4_9BACL</name>
<dbReference type="KEGG" id="rst:ATY39_13110"/>
<dbReference type="Proteomes" id="UP000076021">
    <property type="component" value="Chromosome"/>
</dbReference>
<dbReference type="EMBL" id="CP014806">
    <property type="protein sequence ID" value="AMX00265.1"/>
    <property type="molecule type" value="Genomic_DNA"/>
</dbReference>
<dbReference type="RefSeq" id="WP_066790465.1">
    <property type="nucleotide sequence ID" value="NZ_BJVD01000007.1"/>
</dbReference>
<evidence type="ECO:0000313" key="1">
    <source>
        <dbReference type="EMBL" id="AMX00265.1"/>
    </source>
</evidence>
<accession>A0A143HEW4</accession>